<sequence length="307" mass="34405">MAHASSAANPRLGQRRTSSTSFQYDTRNVNGWDDIFSGFDITDPAKQKVVKDQAEKVLLKVNPKLIKYQGNYGQIKLQEHVKKAYDQFPEFCYAPTKWRTLAITKLLGIARSNFLRTKRGQAYIKNERLDRSGLGDDGHRKRKQHVSPDSDNEGPHTIKRRRAEHSDDQDNEEDEDAGDSDDSDALTAGISVLGIQDKERRRAKSATNAADSKMLHLIHCSSGKVMGIVELASISYGPIARWETLVDEVKAYEDLLGSPFTGSLYVSPRDHQNMPVRIQGSLLAALKEVEDGIDVRISTAPRVRTRK</sequence>
<feature type="compositionally biased region" description="Basic and acidic residues" evidence="1">
    <location>
        <begin position="126"/>
        <end position="139"/>
    </location>
</feature>
<reference evidence="2 3" key="1">
    <citation type="journal article" date="2012" name="PLoS Pathog.">
        <title>Diverse lifestyles and strategies of plant pathogenesis encoded in the genomes of eighteen Dothideomycetes fungi.</title>
        <authorList>
            <person name="Ohm R.A."/>
            <person name="Feau N."/>
            <person name="Henrissat B."/>
            <person name="Schoch C.L."/>
            <person name="Horwitz B.A."/>
            <person name="Barry K.W."/>
            <person name="Condon B.J."/>
            <person name="Copeland A.C."/>
            <person name="Dhillon B."/>
            <person name="Glaser F."/>
            <person name="Hesse C.N."/>
            <person name="Kosti I."/>
            <person name="LaButti K."/>
            <person name="Lindquist E.A."/>
            <person name="Lucas S."/>
            <person name="Salamov A.A."/>
            <person name="Bradshaw R.E."/>
            <person name="Ciuffetti L."/>
            <person name="Hamelin R.C."/>
            <person name="Kema G.H.J."/>
            <person name="Lawrence C."/>
            <person name="Scott J.A."/>
            <person name="Spatafora J.W."/>
            <person name="Turgeon B.G."/>
            <person name="de Wit P.J.G.M."/>
            <person name="Zhong S."/>
            <person name="Goodwin S.B."/>
            <person name="Grigoriev I.V."/>
        </authorList>
    </citation>
    <scope>NUCLEOTIDE SEQUENCE [LARGE SCALE GENOMIC DNA]</scope>
    <source>
        <strain evidence="3">C5 / ATCC 48332 / race O</strain>
    </source>
</reference>
<evidence type="ECO:0000313" key="2">
    <source>
        <dbReference type="EMBL" id="EMD87063.1"/>
    </source>
</evidence>
<feature type="compositionally biased region" description="Acidic residues" evidence="1">
    <location>
        <begin position="167"/>
        <end position="184"/>
    </location>
</feature>
<feature type="region of interest" description="Disordered" evidence="1">
    <location>
        <begin position="126"/>
        <end position="185"/>
    </location>
</feature>
<feature type="region of interest" description="Disordered" evidence="1">
    <location>
        <begin position="1"/>
        <end position="20"/>
    </location>
</feature>
<dbReference type="Proteomes" id="UP000016936">
    <property type="component" value="Unassembled WGS sequence"/>
</dbReference>
<gene>
    <name evidence="2" type="ORF">COCHEDRAFT_1034266</name>
</gene>
<reference evidence="3" key="2">
    <citation type="journal article" date="2013" name="PLoS Genet.">
        <title>Comparative genome structure, secondary metabolite, and effector coding capacity across Cochliobolus pathogens.</title>
        <authorList>
            <person name="Condon B.J."/>
            <person name="Leng Y."/>
            <person name="Wu D."/>
            <person name="Bushley K.E."/>
            <person name="Ohm R.A."/>
            <person name="Otillar R."/>
            <person name="Martin J."/>
            <person name="Schackwitz W."/>
            <person name="Grimwood J."/>
            <person name="MohdZainudin N."/>
            <person name="Xue C."/>
            <person name="Wang R."/>
            <person name="Manning V.A."/>
            <person name="Dhillon B."/>
            <person name="Tu Z.J."/>
            <person name="Steffenson B.J."/>
            <person name="Salamov A."/>
            <person name="Sun H."/>
            <person name="Lowry S."/>
            <person name="LaButti K."/>
            <person name="Han J."/>
            <person name="Copeland A."/>
            <person name="Lindquist E."/>
            <person name="Barry K."/>
            <person name="Schmutz J."/>
            <person name="Baker S.E."/>
            <person name="Ciuffetti L.M."/>
            <person name="Grigoriev I.V."/>
            <person name="Zhong S."/>
            <person name="Turgeon B.G."/>
        </authorList>
    </citation>
    <scope>NUCLEOTIDE SEQUENCE [LARGE SCALE GENOMIC DNA]</scope>
    <source>
        <strain evidence="3">C5 / ATCC 48332 / race O</strain>
    </source>
</reference>
<evidence type="ECO:0000313" key="3">
    <source>
        <dbReference type="Proteomes" id="UP000016936"/>
    </source>
</evidence>
<dbReference type="AlphaFoldDB" id="M2UGF8"/>
<organism evidence="2 3">
    <name type="scientific">Cochliobolus heterostrophus (strain C5 / ATCC 48332 / race O)</name>
    <name type="common">Southern corn leaf blight fungus</name>
    <name type="synonym">Bipolaris maydis</name>
    <dbReference type="NCBI Taxonomy" id="701091"/>
    <lineage>
        <taxon>Eukaryota</taxon>
        <taxon>Fungi</taxon>
        <taxon>Dikarya</taxon>
        <taxon>Ascomycota</taxon>
        <taxon>Pezizomycotina</taxon>
        <taxon>Dothideomycetes</taxon>
        <taxon>Pleosporomycetidae</taxon>
        <taxon>Pleosporales</taxon>
        <taxon>Pleosporineae</taxon>
        <taxon>Pleosporaceae</taxon>
        <taxon>Bipolaris</taxon>
    </lineage>
</organism>
<evidence type="ECO:0000256" key="1">
    <source>
        <dbReference type="SAM" id="MobiDB-lite"/>
    </source>
</evidence>
<accession>M2UGF8</accession>
<keyword evidence="3" id="KW-1185">Reference proteome</keyword>
<name>M2UGF8_COCH5</name>
<dbReference type="HOGENOM" id="CLU_906159_0_0_1"/>
<dbReference type="EMBL" id="KB445583">
    <property type="protein sequence ID" value="EMD87063.1"/>
    <property type="molecule type" value="Genomic_DNA"/>
</dbReference>
<proteinExistence type="predicted"/>
<protein>
    <submittedName>
        <fullName evidence="2">Uncharacterized protein</fullName>
    </submittedName>
</protein>